<dbReference type="SUPFAM" id="SSF55729">
    <property type="entry name" value="Acyl-CoA N-acyltransferases (Nat)"/>
    <property type="match status" value="1"/>
</dbReference>
<proteinExistence type="predicted"/>
<protein>
    <submittedName>
        <fullName evidence="4">GNAT family acetyltransferase</fullName>
    </submittedName>
</protein>
<dbReference type="PROSITE" id="PS51186">
    <property type="entry name" value="GNAT"/>
    <property type="match status" value="1"/>
</dbReference>
<evidence type="ECO:0000256" key="1">
    <source>
        <dbReference type="ARBA" id="ARBA00022679"/>
    </source>
</evidence>
<dbReference type="Pfam" id="PF00583">
    <property type="entry name" value="Acetyltransf_1"/>
    <property type="match status" value="1"/>
</dbReference>
<dbReference type="Gene3D" id="3.40.630.30">
    <property type="match status" value="1"/>
</dbReference>
<dbReference type="RefSeq" id="WP_188767925.1">
    <property type="nucleotide sequence ID" value="NZ_BMHK01000002.1"/>
</dbReference>
<dbReference type="CDD" id="cd04301">
    <property type="entry name" value="NAT_SF"/>
    <property type="match status" value="1"/>
</dbReference>
<comment type="caution">
    <text evidence="4">The sequence shown here is derived from an EMBL/GenBank/DDBJ whole genome shotgun (WGS) entry which is preliminary data.</text>
</comment>
<evidence type="ECO:0000313" key="4">
    <source>
        <dbReference type="EMBL" id="GGB89322.1"/>
    </source>
</evidence>
<dbReference type="InterPro" id="IPR016181">
    <property type="entry name" value="Acyl_CoA_acyltransferase"/>
</dbReference>
<keyword evidence="2" id="KW-0012">Acyltransferase</keyword>
<dbReference type="AlphaFoldDB" id="A0A916TPD9"/>
<name>A0A916TPD9_9SPHN</name>
<feature type="domain" description="N-acetyltransferase" evidence="3">
    <location>
        <begin position="1"/>
        <end position="138"/>
    </location>
</feature>
<sequence>MRIVAYEDRHFASVDHLWRACFPDDSPRNRAEAAIPAKLALGDGLLLVAEDDGGRVIGTAMAGYDGHRGWLYAVAVHPNRRRSGIGRSLVQEACARLAGRGCVKVNLQVRAGNAATAEFYRKLGFAEEPRISMGRDLA</sequence>
<dbReference type="PANTHER" id="PTHR43877">
    <property type="entry name" value="AMINOALKYLPHOSPHONATE N-ACETYLTRANSFERASE-RELATED-RELATED"/>
    <property type="match status" value="1"/>
</dbReference>
<reference evidence="4" key="2">
    <citation type="submission" date="2020-09" db="EMBL/GenBank/DDBJ databases">
        <authorList>
            <person name="Sun Q."/>
            <person name="Zhou Y."/>
        </authorList>
    </citation>
    <scope>NUCLEOTIDE SEQUENCE</scope>
    <source>
        <strain evidence="4">CGMCC 1.15095</strain>
    </source>
</reference>
<dbReference type="InterPro" id="IPR050832">
    <property type="entry name" value="Bact_Acetyltransf"/>
</dbReference>
<dbReference type="NCBIfam" id="NF002959">
    <property type="entry name" value="PRK03624.1"/>
    <property type="match status" value="1"/>
</dbReference>
<evidence type="ECO:0000259" key="3">
    <source>
        <dbReference type="PROSITE" id="PS51186"/>
    </source>
</evidence>
<keyword evidence="5" id="KW-1185">Reference proteome</keyword>
<evidence type="ECO:0000256" key="2">
    <source>
        <dbReference type="ARBA" id="ARBA00023315"/>
    </source>
</evidence>
<reference evidence="4" key="1">
    <citation type="journal article" date="2014" name="Int. J. Syst. Evol. Microbiol.">
        <title>Complete genome sequence of Corynebacterium casei LMG S-19264T (=DSM 44701T), isolated from a smear-ripened cheese.</title>
        <authorList>
            <consortium name="US DOE Joint Genome Institute (JGI-PGF)"/>
            <person name="Walter F."/>
            <person name="Albersmeier A."/>
            <person name="Kalinowski J."/>
            <person name="Ruckert C."/>
        </authorList>
    </citation>
    <scope>NUCLEOTIDE SEQUENCE</scope>
    <source>
        <strain evidence="4">CGMCC 1.15095</strain>
    </source>
</reference>
<evidence type="ECO:0000313" key="5">
    <source>
        <dbReference type="Proteomes" id="UP000608154"/>
    </source>
</evidence>
<accession>A0A916TPD9</accession>
<dbReference type="GO" id="GO:0016747">
    <property type="term" value="F:acyltransferase activity, transferring groups other than amino-acyl groups"/>
    <property type="evidence" value="ECO:0007669"/>
    <property type="project" value="InterPro"/>
</dbReference>
<gene>
    <name evidence="4" type="ORF">GCM10011494_04570</name>
</gene>
<dbReference type="InterPro" id="IPR000182">
    <property type="entry name" value="GNAT_dom"/>
</dbReference>
<dbReference type="EMBL" id="BMHK01000002">
    <property type="protein sequence ID" value="GGB89322.1"/>
    <property type="molecule type" value="Genomic_DNA"/>
</dbReference>
<dbReference type="Proteomes" id="UP000608154">
    <property type="component" value="Unassembled WGS sequence"/>
</dbReference>
<keyword evidence="1" id="KW-0808">Transferase</keyword>
<organism evidence="4 5">
    <name type="scientific">Novosphingobium endophyticum</name>
    <dbReference type="NCBI Taxonomy" id="1955250"/>
    <lineage>
        <taxon>Bacteria</taxon>
        <taxon>Pseudomonadati</taxon>
        <taxon>Pseudomonadota</taxon>
        <taxon>Alphaproteobacteria</taxon>
        <taxon>Sphingomonadales</taxon>
        <taxon>Sphingomonadaceae</taxon>
        <taxon>Novosphingobium</taxon>
    </lineage>
</organism>